<name>A0A396Z790_9LEPT</name>
<sequence length="169" mass="19045">MKAMDSIFKKLHPFWRNDLIARFCSGFGRVLNKNPLFLSILFSSALTAQEFKTGVHLINRDKVSHTIVYTESMSPSSKICFVKKSTKAMKNGIVPVSQRENVKGFRILSRENDSKKFQTITTAVIEAGTTLSCLSMELDSLTFGKEGWNQKIKDQTLIIENGSLMFGKK</sequence>
<reference evidence="2" key="1">
    <citation type="submission" date="2018-05" db="EMBL/GenBank/DDBJ databases">
        <title>Leptospira yasudae sp. nov. and Leptospira stimsonii sp. nov., two pathogenic species of the genus Leptospira isolated from environmental sources.</title>
        <authorList>
            <person name="Casanovas-Massana A."/>
            <person name="Hamond C."/>
            <person name="Santos L.A."/>
            <person name="Hacker K.P."/>
            <person name="Balassiano I."/>
            <person name="Medeiros M.A."/>
            <person name="Reis M.G."/>
            <person name="Ko A.I."/>
            <person name="Wunder E.A."/>
        </authorList>
    </citation>
    <scope>NUCLEOTIDE SEQUENCE [LARGE SCALE GENOMIC DNA]</scope>
    <source>
        <strain evidence="2">Yale</strain>
    </source>
</reference>
<comment type="caution">
    <text evidence="1">The sequence shown here is derived from an EMBL/GenBank/DDBJ whole genome shotgun (WGS) entry which is preliminary data.</text>
</comment>
<proteinExistence type="predicted"/>
<dbReference type="EMBL" id="QHCT01000003">
    <property type="protein sequence ID" value="RHX89983.1"/>
    <property type="molecule type" value="Genomic_DNA"/>
</dbReference>
<dbReference type="Proteomes" id="UP000265798">
    <property type="component" value="Unassembled WGS sequence"/>
</dbReference>
<organism evidence="1 2">
    <name type="scientific">Leptospira stimsonii</name>
    <dbReference type="NCBI Taxonomy" id="2202203"/>
    <lineage>
        <taxon>Bacteria</taxon>
        <taxon>Pseudomonadati</taxon>
        <taxon>Spirochaetota</taxon>
        <taxon>Spirochaetia</taxon>
        <taxon>Leptospirales</taxon>
        <taxon>Leptospiraceae</taxon>
        <taxon>Leptospira</taxon>
    </lineage>
</organism>
<protein>
    <submittedName>
        <fullName evidence="1">Uncharacterized protein</fullName>
    </submittedName>
</protein>
<accession>A0A396Z790</accession>
<evidence type="ECO:0000313" key="1">
    <source>
        <dbReference type="EMBL" id="RHX89983.1"/>
    </source>
</evidence>
<dbReference type="AlphaFoldDB" id="A0A396Z790"/>
<gene>
    <name evidence="1" type="ORF">DLM75_13650</name>
</gene>
<evidence type="ECO:0000313" key="2">
    <source>
        <dbReference type="Proteomes" id="UP000265798"/>
    </source>
</evidence>